<dbReference type="RefSeq" id="WP_377547223.1">
    <property type="nucleotide sequence ID" value="NZ_JBHSBN010000011.1"/>
</dbReference>
<evidence type="ECO:0000256" key="1">
    <source>
        <dbReference type="SAM" id="MobiDB-lite"/>
    </source>
</evidence>
<reference evidence="3" key="1">
    <citation type="journal article" date="2019" name="Int. J. Syst. Evol. Microbiol.">
        <title>The Global Catalogue of Microorganisms (GCM) 10K type strain sequencing project: providing services to taxonomists for standard genome sequencing and annotation.</title>
        <authorList>
            <consortium name="The Broad Institute Genomics Platform"/>
            <consortium name="The Broad Institute Genome Sequencing Center for Infectious Disease"/>
            <person name="Wu L."/>
            <person name="Ma J."/>
        </authorList>
    </citation>
    <scope>NUCLEOTIDE SEQUENCE [LARGE SCALE GENOMIC DNA]</scope>
    <source>
        <strain evidence="3">2902at01</strain>
    </source>
</reference>
<evidence type="ECO:0000313" key="2">
    <source>
        <dbReference type="EMBL" id="MFC4107813.1"/>
    </source>
</evidence>
<protein>
    <submittedName>
        <fullName evidence="2">Uncharacterized protein</fullName>
    </submittedName>
</protein>
<evidence type="ECO:0000313" key="3">
    <source>
        <dbReference type="Proteomes" id="UP001595868"/>
    </source>
</evidence>
<dbReference type="EMBL" id="JBHSBN010000011">
    <property type="protein sequence ID" value="MFC4107813.1"/>
    <property type="molecule type" value="Genomic_DNA"/>
</dbReference>
<gene>
    <name evidence="2" type="ORF">ACFOX0_18010</name>
</gene>
<organism evidence="2 3">
    <name type="scientific">Micromonospora zhanjiangensis</name>
    <dbReference type="NCBI Taxonomy" id="1522057"/>
    <lineage>
        <taxon>Bacteria</taxon>
        <taxon>Bacillati</taxon>
        <taxon>Actinomycetota</taxon>
        <taxon>Actinomycetes</taxon>
        <taxon>Micromonosporales</taxon>
        <taxon>Micromonosporaceae</taxon>
        <taxon>Micromonospora</taxon>
    </lineage>
</organism>
<name>A0ABV8KNW2_9ACTN</name>
<keyword evidence="3" id="KW-1185">Reference proteome</keyword>
<comment type="caution">
    <text evidence="2">The sequence shown here is derived from an EMBL/GenBank/DDBJ whole genome shotgun (WGS) entry which is preliminary data.</text>
</comment>
<sequence length="104" mass="11409">MAGVDSLAGGMDTARLSASQRDRLRRQERDAAALKFLTDRDLGDVAEILGLVPAGSAAGRLSLAPHGNVDTYRYRHCRCEPCRAAWAARSRSRDERRQRKAGAK</sequence>
<dbReference type="Proteomes" id="UP001595868">
    <property type="component" value="Unassembled WGS sequence"/>
</dbReference>
<accession>A0ABV8KNW2</accession>
<feature type="region of interest" description="Disordered" evidence="1">
    <location>
        <begin position="1"/>
        <end position="24"/>
    </location>
</feature>
<proteinExistence type="predicted"/>